<evidence type="ECO:0000313" key="2">
    <source>
        <dbReference type="Proteomes" id="UP000054387"/>
    </source>
</evidence>
<protein>
    <submittedName>
        <fullName evidence="1">Uncharacterized protein</fullName>
    </submittedName>
</protein>
<keyword evidence="2" id="KW-1185">Reference proteome</keyword>
<sequence length="101" mass="11180">MDIRWNDPHLLVGVEDTIKLVVMANRSAVLIVQEERRPSIGSKVVAGMASKLLVSHEFLSAELLDSGPHSFEIPLELFGRCVPSSFQEFCPFVGVDRGHYG</sequence>
<gene>
    <name evidence="1" type="ORF">AUR64_04395</name>
</gene>
<dbReference type="EMBL" id="LOPU01000005">
    <property type="protein sequence ID" value="KTG11326.1"/>
    <property type="molecule type" value="Genomic_DNA"/>
</dbReference>
<proteinExistence type="predicted"/>
<evidence type="ECO:0000313" key="1">
    <source>
        <dbReference type="EMBL" id="KTG11326.1"/>
    </source>
</evidence>
<reference evidence="1 2" key="1">
    <citation type="submission" date="2015-12" db="EMBL/GenBank/DDBJ databases">
        <title>Haloprofundus marisrubri gen. nov., sp. nov., an extremely halophilic archaeon isolated from the Discovery deep brine-seawater interface in the Red Sea.</title>
        <authorList>
            <person name="Zhang G."/>
            <person name="Stingl U."/>
            <person name="Rashid M."/>
        </authorList>
    </citation>
    <scope>NUCLEOTIDE SEQUENCE [LARGE SCALE GENOMIC DNA]</scope>
    <source>
        <strain evidence="1 2">SB9</strain>
    </source>
</reference>
<dbReference type="Proteomes" id="UP000054387">
    <property type="component" value="Unassembled WGS sequence"/>
</dbReference>
<name>A0A0W1RDY1_9EURY</name>
<comment type="caution">
    <text evidence="1">The sequence shown here is derived from an EMBL/GenBank/DDBJ whole genome shotgun (WGS) entry which is preliminary data.</text>
</comment>
<organism evidence="1 2">
    <name type="scientific">Haloprofundus marisrubri</name>
    <dbReference type="NCBI Taxonomy" id="1514971"/>
    <lineage>
        <taxon>Archaea</taxon>
        <taxon>Methanobacteriati</taxon>
        <taxon>Methanobacteriota</taxon>
        <taxon>Stenosarchaea group</taxon>
        <taxon>Halobacteria</taxon>
        <taxon>Halobacteriales</taxon>
        <taxon>Haloferacaceae</taxon>
        <taxon>Haloprofundus</taxon>
    </lineage>
</organism>
<dbReference type="AlphaFoldDB" id="A0A0W1RDY1"/>
<accession>A0A0W1RDY1</accession>